<dbReference type="EMBL" id="QXGF01000394">
    <property type="protein sequence ID" value="KAE8940911.1"/>
    <property type="molecule type" value="Genomic_DNA"/>
</dbReference>
<gene>
    <name evidence="10" type="ORF">PF001_g7587</name>
    <name evidence="9" type="ORF">PF002_g9586</name>
    <name evidence="8" type="ORF">PF004_g7529</name>
    <name evidence="7" type="ORF">PF005_g8458</name>
    <name evidence="6" type="ORF">PF006_g8559</name>
    <name evidence="5" type="ORF">PF007_g8714</name>
    <name evidence="3" type="ORF">PF009_g9292</name>
    <name evidence="4" type="ORF">PF011_g8149</name>
</gene>
<dbReference type="Proteomes" id="UP000441208">
    <property type="component" value="Unassembled WGS sequence"/>
</dbReference>
<evidence type="ECO:0000313" key="13">
    <source>
        <dbReference type="Proteomes" id="UP000437068"/>
    </source>
</evidence>
<evidence type="ECO:0000256" key="1">
    <source>
        <dbReference type="SAM" id="Coils"/>
    </source>
</evidence>
<keyword evidence="1" id="KW-0175">Coiled coil</keyword>
<evidence type="ECO:0000313" key="10">
    <source>
        <dbReference type="EMBL" id="KAE9315869.1"/>
    </source>
</evidence>
<evidence type="ECO:0000313" key="16">
    <source>
        <dbReference type="Proteomes" id="UP000441208"/>
    </source>
</evidence>
<dbReference type="EMBL" id="QXGD01000398">
    <property type="protein sequence ID" value="KAE9240818.1"/>
    <property type="molecule type" value="Genomic_DNA"/>
</dbReference>
<feature type="region of interest" description="Disordered" evidence="2">
    <location>
        <begin position="408"/>
        <end position="430"/>
    </location>
</feature>
<dbReference type="EMBL" id="QXFZ01000372">
    <property type="protein sequence ID" value="KAE9119031.1"/>
    <property type="molecule type" value="Genomic_DNA"/>
</dbReference>
<evidence type="ECO:0000313" key="6">
    <source>
        <dbReference type="EMBL" id="KAE9146706.1"/>
    </source>
</evidence>
<keyword evidence="12" id="KW-1185">Reference proteome</keyword>
<comment type="caution">
    <text evidence="7">The sequence shown here is derived from an EMBL/GenBank/DDBJ whole genome shotgun (WGS) entry which is preliminary data.</text>
</comment>
<dbReference type="Proteomes" id="UP000429523">
    <property type="component" value="Unassembled WGS sequence"/>
</dbReference>
<evidence type="ECO:0000313" key="14">
    <source>
        <dbReference type="Proteomes" id="UP000440367"/>
    </source>
</evidence>
<evidence type="ECO:0008006" key="19">
    <source>
        <dbReference type="Google" id="ProtNLM"/>
    </source>
</evidence>
<sequence>MNELVEVMEVATLPWQDRCCRGLTSDDVRTRLHTYSTLSAKCSESKETQKQVGQLFGGPRSGTVSRFAGSSMLNVLFDDLRSSDRTLRIAATRVLCLMAYENLTNQQLIIRSQAGGDEEMVGVTVGWVHAFFIPQSLRDRYEAQCEERGLFTTPIGLNEFVSNIIKDNYASAFTRIGRYYAGGCREFLPLCWFQALVNDSSEATDMLDVPDPNENLVGFYLVPRQMQFPEQDNYFLQEILSSIRTEAELSRLQRVHAAFQQVAFRSPAKEANAGALRTALEGVLKRVSTTLDSKEETFILNQQHANLLHWLDASPERTVTWNELLVWCCTDMNADEMLKRFGADACRTVGEAFQRLTLGSEGLQRQKDQVKTFVWEPTLVGTLLNHPDLPEELKANIRSLSSTYASRLELPRRKTENTTSSQSKTTSGLDDEALDRPWEYLLRLELAEIHPISWGVFLSKWRQGADTKSDGDDVQSYHQSERRHHSVHEGANSSVLIARKNALVTNHRIFNSFRDLNQLRQQLPLITNRPSEIREETFEDLSTVDRLLNAKIRLSDAEERELEENRKLFRRLQESSANLDEVTRQQLEERRFARCKAHERAAENREKTAQLIVQRQQELERTKRDRQAKVQERVHRRERRWQILIEARQERHERAQWWKLNRLEAEITRQEEFMQGLQRQRTAERMFEQNQHAMVQTQQPPSTPPTRERPSSCPRRPLSARTATDPHIARGRANVYGCAATKAFTARRPQTARPDFYSGTREMKSPRARQQSVGFRRSRSAIDRSSGDGQNEVSNASSLTDSSGNDRQAGVGNACETLVMTNAAHAVAQQIAIPPVAAPAREDEAVAPGVIMAQFLALEKEQKFKLRERYCVNRVSHKLTFAVLQQLTHEVRQDAAWREFLRAAGGPVGTNSNKRNKSKSKRDAKVTYTAFASVAHQLGISMPPKKLQAVARSLDPWKTGFVSWESFYTWWSSQ</sequence>
<dbReference type="EMBL" id="QXGB01000358">
    <property type="protein sequence ID" value="KAE9218000.1"/>
    <property type="molecule type" value="Genomic_DNA"/>
</dbReference>
<feature type="compositionally biased region" description="Polar residues" evidence="2">
    <location>
        <begin position="787"/>
        <end position="806"/>
    </location>
</feature>
<dbReference type="Proteomes" id="UP000437068">
    <property type="component" value="Unassembled WGS sequence"/>
</dbReference>
<protein>
    <recommendedName>
        <fullName evidence="19">EF-hand domain-containing protein</fullName>
    </recommendedName>
</protein>
<evidence type="ECO:0000313" key="18">
    <source>
        <dbReference type="Proteomes" id="UP000476176"/>
    </source>
</evidence>
<organism evidence="7 12">
    <name type="scientific">Phytophthora fragariae</name>
    <dbReference type="NCBI Taxonomy" id="53985"/>
    <lineage>
        <taxon>Eukaryota</taxon>
        <taxon>Sar</taxon>
        <taxon>Stramenopiles</taxon>
        <taxon>Oomycota</taxon>
        <taxon>Peronosporomycetes</taxon>
        <taxon>Peronosporales</taxon>
        <taxon>Peronosporaceae</taxon>
        <taxon>Phytophthora</taxon>
    </lineage>
</organism>
<dbReference type="AlphaFoldDB" id="A0A6A3YFP4"/>
<evidence type="ECO:0000313" key="4">
    <source>
        <dbReference type="EMBL" id="KAE9014274.1"/>
    </source>
</evidence>
<evidence type="ECO:0000313" key="17">
    <source>
        <dbReference type="Proteomes" id="UP000460718"/>
    </source>
</evidence>
<evidence type="ECO:0000313" key="3">
    <source>
        <dbReference type="EMBL" id="KAE8940911.1"/>
    </source>
</evidence>
<dbReference type="EMBL" id="QXGA01000391">
    <property type="protein sequence ID" value="KAE9146706.1"/>
    <property type="molecule type" value="Genomic_DNA"/>
</dbReference>
<dbReference type="EMBL" id="QXGE01000327">
    <property type="protein sequence ID" value="KAE9315869.1"/>
    <property type="molecule type" value="Genomic_DNA"/>
</dbReference>
<evidence type="ECO:0000313" key="5">
    <source>
        <dbReference type="EMBL" id="KAE9119031.1"/>
    </source>
</evidence>
<evidence type="ECO:0000313" key="8">
    <source>
        <dbReference type="EMBL" id="KAE9240367.1"/>
    </source>
</evidence>
<evidence type="ECO:0000313" key="15">
    <source>
        <dbReference type="Proteomes" id="UP000440732"/>
    </source>
</evidence>
<proteinExistence type="predicted"/>
<accession>A0A6A3YFP4</accession>
<dbReference type="OrthoDB" id="168063at2759"/>
<evidence type="ECO:0000313" key="7">
    <source>
        <dbReference type="EMBL" id="KAE9218000.1"/>
    </source>
</evidence>
<feature type="region of interest" description="Disordered" evidence="2">
    <location>
        <begin position="746"/>
        <end position="808"/>
    </location>
</feature>
<feature type="coiled-coil region" evidence="1">
    <location>
        <begin position="555"/>
        <end position="585"/>
    </location>
</feature>
<feature type="compositionally biased region" description="Polar residues" evidence="2">
    <location>
        <begin position="417"/>
        <end position="428"/>
    </location>
</feature>
<dbReference type="Proteomes" id="UP000460718">
    <property type="component" value="Unassembled WGS sequence"/>
</dbReference>
<evidence type="ECO:0000313" key="9">
    <source>
        <dbReference type="EMBL" id="KAE9240818.1"/>
    </source>
</evidence>
<reference evidence="11 12" key="1">
    <citation type="submission" date="2018-08" db="EMBL/GenBank/DDBJ databases">
        <title>Genomic investigation of the strawberry pathogen Phytophthora fragariae indicates pathogenicity is determined by transcriptional variation in three key races.</title>
        <authorList>
            <person name="Adams T.M."/>
            <person name="Armitage A.D."/>
            <person name="Sobczyk M.K."/>
            <person name="Bates H.J."/>
            <person name="Dunwell J.M."/>
            <person name="Nellist C.F."/>
            <person name="Harrison R.J."/>
        </authorList>
    </citation>
    <scope>NUCLEOTIDE SEQUENCE [LARGE SCALE GENOMIC DNA]</scope>
    <source>
        <strain evidence="10 13">A4</strain>
        <strain evidence="9 14">BC-1</strain>
        <strain evidence="8 18">BC-23</strain>
        <strain evidence="7 12">NOV-27</strain>
        <strain evidence="6 15">NOV-5</strain>
        <strain evidence="5 16">NOV-71</strain>
        <strain evidence="3 11">NOV-9</strain>
        <strain evidence="4 17">SCRP245</strain>
    </source>
</reference>
<feature type="region of interest" description="Disordered" evidence="2">
    <location>
        <begin position="468"/>
        <end position="489"/>
    </location>
</feature>
<dbReference type="Proteomes" id="UP000440732">
    <property type="component" value="Unassembled WGS sequence"/>
</dbReference>
<dbReference type="EMBL" id="QXFW01000376">
    <property type="protein sequence ID" value="KAE9014274.1"/>
    <property type="molecule type" value="Genomic_DNA"/>
</dbReference>
<name>A0A6A3YFP4_9STRA</name>
<evidence type="ECO:0000313" key="12">
    <source>
        <dbReference type="Proteomes" id="UP000433483"/>
    </source>
</evidence>
<evidence type="ECO:0000256" key="2">
    <source>
        <dbReference type="SAM" id="MobiDB-lite"/>
    </source>
</evidence>
<dbReference type="EMBL" id="QXGC01000328">
    <property type="protein sequence ID" value="KAE9240367.1"/>
    <property type="molecule type" value="Genomic_DNA"/>
</dbReference>
<dbReference type="Proteomes" id="UP000476176">
    <property type="component" value="Unassembled WGS sequence"/>
</dbReference>
<dbReference type="Proteomes" id="UP000433483">
    <property type="component" value="Unassembled WGS sequence"/>
</dbReference>
<evidence type="ECO:0000313" key="11">
    <source>
        <dbReference type="Proteomes" id="UP000429523"/>
    </source>
</evidence>
<feature type="region of interest" description="Disordered" evidence="2">
    <location>
        <begin position="691"/>
        <end position="728"/>
    </location>
</feature>
<dbReference type="Proteomes" id="UP000440367">
    <property type="component" value="Unassembled WGS sequence"/>
</dbReference>